<feature type="region of interest" description="Disordered" evidence="3">
    <location>
        <begin position="1"/>
        <end position="22"/>
    </location>
</feature>
<evidence type="ECO:0000256" key="1">
    <source>
        <dbReference type="ARBA" id="ARBA00022603"/>
    </source>
</evidence>
<dbReference type="InterPro" id="IPR029063">
    <property type="entry name" value="SAM-dependent_MTases_sf"/>
</dbReference>
<dbReference type="Pfam" id="PF08241">
    <property type="entry name" value="Methyltransf_11"/>
    <property type="match status" value="1"/>
</dbReference>
<dbReference type="OrthoDB" id="271595at2759"/>
<keyword evidence="6" id="KW-1185">Reference proteome</keyword>
<dbReference type="PANTHER" id="PTHR13069:SF21">
    <property type="entry name" value="ALKYLATED DNA REPAIR PROTEIN ALKB HOMOLOG 8"/>
    <property type="match status" value="1"/>
</dbReference>
<evidence type="ECO:0000259" key="4">
    <source>
        <dbReference type="Pfam" id="PF08241"/>
    </source>
</evidence>
<organism evidence="5 6">
    <name type="scientific">Nosema granulosis</name>
    <dbReference type="NCBI Taxonomy" id="83296"/>
    <lineage>
        <taxon>Eukaryota</taxon>
        <taxon>Fungi</taxon>
        <taxon>Fungi incertae sedis</taxon>
        <taxon>Microsporidia</taxon>
        <taxon>Nosematidae</taxon>
        <taxon>Nosema</taxon>
    </lineage>
</organism>
<dbReference type="SUPFAM" id="SSF53335">
    <property type="entry name" value="S-adenosyl-L-methionine-dependent methyltransferases"/>
    <property type="match status" value="1"/>
</dbReference>
<dbReference type="CDD" id="cd02440">
    <property type="entry name" value="AdoMet_MTases"/>
    <property type="match status" value="1"/>
</dbReference>
<dbReference type="GO" id="GO:0008175">
    <property type="term" value="F:tRNA methyltransferase activity"/>
    <property type="evidence" value="ECO:0007669"/>
    <property type="project" value="UniProtKB-ARBA"/>
</dbReference>
<accession>A0A9P6KY26</accession>
<dbReference type="GO" id="GO:0032259">
    <property type="term" value="P:methylation"/>
    <property type="evidence" value="ECO:0007669"/>
    <property type="project" value="UniProtKB-KW"/>
</dbReference>
<dbReference type="InterPro" id="IPR013216">
    <property type="entry name" value="Methyltransf_11"/>
</dbReference>
<dbReference type="GO" id="GO:0008757">
    <property type="term" value="F:S-adenosylmethionine-dependent methyltransferase activity"/>
    <property type="evidence" value="ECO:0007669"/>
    <property type="project" value="InterPro"/>
</dbReference>
<sequence>MENNCGEKKENSNRGEDDKNSYCGEREENIFENKYVHTFYEDKSREFDVTRQRHWPKTLEFLETYNRPEYIVLDDGCGNGRCILDRNIIGLDYSMGLLQQARNKRSNELVRGDAMKLPFYSNSFDLVLSIAVIHHMSTYERRVEALKEIHRVLKPSGKCLIYVWDEATKHKSKFIPIQDKDYFVTWNKNKEIKRYYYLFDLNELKTFCGACGFKIIDSGKEQESLFVILEK</sequence>
<protein>
    <submittedName>
        <fullName evidence="5">Methyltransferase</fullName>
    </submittedName>
</protein>
<dbReference type="Gene3D" id="3.40.50.150">
    <property type="entry name" value="Vaccinia Virus protein VP39"/>
    <property type="match status" value="1"/>
</dbReference>
<dbReference type="Proteomes" id="UP000740883">
    <property type="component" value="Unassembled WGS sequence"/>
</dbReference>
<feature type="domain" description="Methyltransferase type 11" evidence="4">
    <location>
        <begin position="73"/>
        <end position="161"/>
    </location>
</feature>
<gene>
    <name evidence="5" type="ORF">NGRA_3026</name>
</gene>
<keyword evidence="2" id="KW-0808">Transferase</keyword>
<dbReference type="GO" id="GO:0006400">
    <property type="term" value="P:tRNA modification"/>
    <property type="evidence" value="ECO:0007669"/>
    <property type="project" value="UniProtKB-ARBA"/>
</dbReference>
<evidence type="ECO:0000313" key="6">
    <source>
        <dbReference type="Proteomes" id="UP000740883"/>
    </source>
</evidence>
<reference evidence="5 6" key="1">
    <citation type="journal article" date="2020" name="Genome Biol. Evol.">
        <title>Comparative genomics of strictly vertically transmitted, feminizing microsporidia endosymbionts of amphipod crustaceans.</title>
        <authorList>
            <person name="Cormier A."/>
            <person name="Chebbi M.A."/>
            <person name="Giraud I."/>
            <person name="Wattier R."/>
            <person name="Teixeira M."/>
            <person name="Gilbert C."/>
            <person name="Rigaud T."/>
            <person name="Cordaux R."/>
        </authorList>
    </citation>
    <scope>NUCLEOTIDE SEQUENCE [LARGE SCALE GENOMIC DNA]</scope>
    <source>
        <strain evidence="5 6">Ou3-Ou53</strain>
    </source>
</reference>
<keyword evidence="1 5" id="KW-0489">Methyltransferase</keyword>
<dbReference type="EMBL" id="SBJO01000525">
    <property type="protein sequence ID" value="KAF9760770.1"/>
    <property type="molecule type" value="Genomic_DNA"/>
</dbReference>
<evidence type="ECO:0000256" key="2">
    <source>
        <dbReference type="ARBA" id="ARBA00022679"/>
    </source>
</evidence>
<dbReference type="AlphaFoldDB" id="A0A9P6KY26"/>
<evidence type="ECO:0000313" key="5">
    <source>
        <dbReference type="EMBL" id="KAF9760770.1"/>
    </source>
</evidence>
<proteinExistence type="predicted"/>
<comment type="caution">
    <text evidence="5">The sequence shown here is derived from an EMBL/GenBank/DDBJ whole genome shotgun (WGS) entry which is preliminary data.</text>
</comment>
<dbReference type="PANTHER" id="PTHR13069">
    <property type="entry name" value="ALKYLATED DNA REPAIR PROTEIN ALKB HOMOLOG 8"/>
    <property type="match status" value="1"/>
</dbReference>
<name>A0A9P6KY26_9MICR</name>
<dbReference type="InterPro" id="IPR051422">
    <property type="entry name" value="AlkB_tRNA_MeTrf/Diox"/>
</dbReference>
<evidence type="ECO:0000256" key="3">
    <source>
        <dbReference type="SAM" id="MobiDB-lite"/>
    </source>
</evidence>